<accession>A0A7T5R0F1</accession>
<evidence type="ECO:0000256" key="1">
    <source>
        <dbReference type="SAM" id="SignalP"/>
    </source>
</evidence>
<dbReference type="AlphaFoldDB" id="A0A7T5R0F1"/>
<feature type="signal peptide" evidence="1">
    <location>
        <begin position="1"/>
        <end position="19"/>
    </location>
</feature>
<sequence length="135" mass="14881">MRKLLAHFLILVMLMPGLACGPFMGTVDAKTKAEHAAMPEMEGCDGMEADNRKKDALDEHVFFKDCSKTDLFSADQPSFEKQDIGGKIPFTMRAAAQDYSPALAVQDIIRGPPPERSGLARTHPPVLLITQRLRV</sequence>
<proteinExistence type="predicted"/>
<name>A0A7T5R0F1_9BACT</name>
<dbReference type="Proteomes" id="UP000595362">
    <property type="component" value="Chromosome"/>
</dbReference>
<evidence type="ECO:0000313" key="2">
    <source>
        <dbReference type="EMBL" id="QQG35240.1"/>
    </source>
</evidence>
<evidence type="ECO:0008006" key="4">
    <source>
        <dbReference type="Google" id="ProtNLM"/>
    </source>
</evidence>
<feature type="chain" id="PRO_5032295577" description="Lipoprotein" evidence="1">
    <location>
        <begin position="20"/>
        <end position="135"/>
    </location>
</feature>
<dbReference type="EMBL" id="CP066681">
    <property type="protein sequence ID" value="QQG35240.1"/>
    <property type="molecule type" value="Genomic_DNA"/>
</dbReference>
<organism evidence="2 3">
    <name type="scientific">Micavibrio aeruginosavorus</name>
    <dbReference type="NCBI Taxonomy" id="349221"/>
    <lineage>
        <taxon>Bacteria</taxon>
        <taxon>Pseudomonadati</taxon>
        <taxon>Bdellovibrionota</taxon>
        <taxon>Bdellovibrionia</taxon>
        <taxon>Bdellovibrionales</taxon>
        <taxon>Pseudobdellovibrionaceae</taxon>
        <taxon>Micavibrio</taxon>
    </lineage>
</organism>
<protein>
    <recommendedName>
        <fullName evidence="4">Lipoprotein</fullName>
    </recommendedName>
</protein>
<evidence type="ECO:0000313" key="3">
    <source>
        <dbReference type="Proteomes" id="UP000595362"/>
    </source>
</evidence>
<gene>
    <name evidence="2" type="ORF">HYS17_06640</name>
</gene>
<reference evidence="2 3" key="1">
    <citation type="submission" date="2020-07" db="EMBL/GenBank/DDBJ databases">
        <title>Huge and variable diversity of episymbiotic CPR bacteria and DPANN archaea in groundwater ecosystems.</title>
        <authorList>
            <person name="He C.Y."/>
            <person name="Keren R."/>
            <person name="Whittaker M."/>
            <person name="Farag I.F."/>
            <person name="Doudna J."/>
            <person name="Cate J.H.D."/>
            <person name="Banfield J.F."/>
        </authorList>
    </citation>
    <scope>NUCLEOTIDE SEQUENCE [LARGE SCALE GENOMIC DNA]</scope>
    <source>
        <strain evidence="2">NC_groundwater_70_Ag_B-0.1um_54_66</strain>
    </source>
</reference>
<keyword evidence="1" id="KW-0732">Signal</keyword>